<dbReference type="InterPro" id="IPR035298">
    <property type="entry name" value="PSMD13"/>
</dbReference>
<dbReference type="Pfam" id="PF01399">
    <property type="entry name" value="PCI"/>
    <property type="match status" value="1"/>
</dbReference>
<dbReference type="PANTHER" id="PTHR10539:SF0">
    <property type="entry name" value="26S PROTEASOME NON-ATPASE REGULATORY SUBUNIT 13"/>
    <property type="match status" value="1"/>
</dbReference>
<evidence type="ECO:0000313" key="4">
    <source>
        <dbReference type="EMBL" id="KZP27887.1"/>
    </source>
</evidence>
<dbReference type="GO" id="GO:0005198">
    <property type="term" value="F:structural molecule activity"/>
    <property type="evidence" value="ECO:0007669"/>
    <property type="project" value="TreeGrafter"/>
</dbReference>
<dbReference type="GO" id="GO:0008541">
    <property type="term" value="C:proteasome regulatory particle, lid subcomplex"/>
    <property type="evidence" value="ECO:0007669"/>
    <property type="project" value="TreeGrafter"/>
</dbReference>
<dbReference type="GO" id="GO:0005634">
    <property type="term" value="C:nucleus"/>
    <property type="evidence" value="ECO:0007669"/>
    <property type="project" value="TreeGrafter"/>
</dbReference>
<dbReference type="Pfam" id="PF22037">
    <property type="entry name" value="PSD13_N"/>
    <property type="match status" value="1"/>
</dbReference>
<sequence>MAVDSKPPKLDLDAFISTAISATPAELHSYFESFRNLHTRKLWHQLSLKLMDFFDFPASQPYRVDTFEKFVRDFEVKLNQLRLVEMAVKVSKEISNPQTQLTFLTSLLARIDTVKSPEAHVLLLSAIAHAKLVYGDLEGTKTDMDAAWKVLDTLEGVEGTVNAAYYGVAADYYKAKAEYAPYYRNSLLYLACVDLEKDMSSEERLGRAHDLGLSAFLGDTIYNFGELLMHPILDALDKTPHEWIKKLLFTFNEGAIGKFEALAPLFPREPILQENYAFLRQKICLMALIEAVFRRNADDRTMTFQEIAEETRLPVDEVEHLVMKALSLKLIRGSLDQVDAKAQITWVQPRVLSREQVGQLAERLDDWVKKLNAVEQRIAPEVFVSA</sequence>
<dbReference type="GO" id="GO:0005829">
    <property type="term" value="C:cytosol"/>
    <property type="evidence" value="ECO:0007669"/>
    <property type="project" value="TreeGrafter"/>
</dbReference>
<dbReference type="STRING" id="436010.A0A166R4B9"/>
<keyword evidence="5" id="KW-1185">Reference proteome</keyword>
<dbReference type="GO" id="GO:0006511">
    <property type="term" value="P:ubiquitin-dependent protein catabolic process"/>
    <property type="evidence" value="ECO:0007669"/>
    <property type="project" value="TreeGrafter"/>
</dbReference>
<feature type="domain" description="PCI" evidence="3">
    <location>
        <begin position="181"/>
        <end position="349"/>
    </location>
</feature>
<dbReference type="InterPro" id="IPR054179">
    <property type="entry name" value="PSD13_N"/>
</dbReference>
<gene>
    <name evidence="4" type="ORF">FIBSPDRAFT_908777</name>
</gene>
<accession>A0A166R4B9</accession>
<dbReference type="PROSITE" id="PS50250">
    <property type="entry name" value="PCI"/>
    <property type="match status" value="1"/>
</dbReference>
<dbReference type="InterPro" id="IPR036390">
    <property type="entry name" value="WH_DNA-bd_sf"/>
</dbReference>
<reference evidence="4 5" key="1">
    <citation type="journal article" date="2016" name="Mol. Biol. Evol.">
        <title>Comparative Genomics of Early-Diverging Mushroom-Forming Fungi Provides Insights into the Origins of Lignocellulose Decay Capabilities.</title>
        <authorList>
            <person name="Nagy L.G."/>
            <person name="Riley R."/>
            <person name="Tritt A."/>
            <person name="Adam C."/>
            <person name="Daum C."/>
            <person name="Floudas D."/>
            <person name="Sun H."/>
            <person name="Yadav J.S."/>
            <person name="Pangilinan J."/>
            <person name="Larsson K.H."/>
            <person name="Matsuura K."/>
            <person name="Barry K."/>
            <person name="Labutti K."/>
            <person name="Kuo R."/>
            <person name="Ohm R.A."/>
            <person name="Bhattacharya S.S."/>
            <person name="Shirouzu T."/>
            <person name="Yoshinaga Y."/>
            <person name="Martin F.M."/>
            <person name="Grigoriev I.V."/>
            <person name="Hibbett D.S."/>
        </authorList>
    </citation>
    <scope>NUCLEOTIDE SEQUENCE [LARGE SCALE GENOMIC DNA]</scope>
    <source>
        <strain evidence="4 5">CBS 109695</strain>
    </source>
</reference>
<evidence type="ECO:0000259" key="3">
    <source>
        <dbReference type="PROSITE" id="PS50250"/>
    </source>
</evidence>
<dbReference type="OrthoDB" id="1093at2759"/>
<proteinExistence type="inferred from homology"/>
<evidence type="ECO:0000256" key="2">
    <source>
        <dbReference type="ARBA" id="ARBA00022942"/>
    </source>
</evidence>
<evidence type="ECO:0000256" key="1">
    <source>
        <dbReference type="ARBA" id="ARBA00006207"/>
    </source>
</evidence>
<dbReference type="PANTHER" id="PTHR10539">
    <property type="entry name" value="26S PROTEASOME NON-ATPASE REGULATORY SUBUNIT 13"/>
    <property type="match status" value="1"/>
</dbReference>
<dbReference type="SUPFAM" id="SSF46785">
    <property type="entry name" value="Winged helix' DNA-binding domain"/>
    <property type="match status" value="1"/>
</dbReference>
<dbReference type="InterPro" id="IPR000717">
    <property type="entry name" value="PCI_dom"/>
</dbReference>
<dbReference type="SMART" id="SM00088">
    <property type="entry name" value="PINT"/>
    <property type="match status" value="1"/>
</dbReference>
<organism evidence="4 5">
    <name type="scientific">Athelia psychrophila</name>
    <dbReference type="NCBI Taxonomy" id="1759441"/>
    <lineage>
        <taxon>Eukaryota</taxon>
        <taxon>Fungi</taxon>
        <taxon>Dikarya</taxon>
        <taxon>Basidiomycota</taxon>
        <taxon>Agaricomycotina</taxon>
        <taxon>Agaricomycetes</taxon>
        <taxon>Agaricomycetidae</taxon>
        <taxon>Atheliales</taxon>
        <taxon>Atheliaceae</taxon>
        <taxon>Athelia</taxon>
    </lineage>
</organism>
<dbReference type="AlphaFoldDB" id="A0A166R4B9"/>
<evidence type="ECO:0000313" key="5">
    <source>
        <dbReference type="Proteomes" id="UP000076532"/>
    </source>
</evidence>
<comment type="similarity">
    <text evidence="1">Belongs to the proteasome subunit S11 family.</text>
</comment>
<dbReference type="Proteomes" id="UP000076532">
    <property type="component" value="Unassembled WGS sequence"/>
</dbReference>
<name>A0A166R4B9_9AGAM</name>
<dbReference type="EMBL" id="KV417506">
    <property type="protein sequence ID" value="KZP27887.1"/>
    <property type="molecule type" value="Genomic_DNA"/>
</dbReference>
<keyword evidence="2" id="KW-0647">Proteasome</keyword>
<protein>
    <recommendedName>
        <fullName evidence="3">PCI domain-containing protein</fullName>
    </recommendedName>
</protein>